<keyword evidence="3" id="KW-1185">Reference proteome</keyword>
<evidence type="ECO:0000313" key="3">
    <source>
        <dbReference type="Proteomes" id="UP001235269"/>
    </source>
</evidence>
<dbReference type="Proteomes" id="UP001235269">
    <property type="component" value="Unassembled WGS sequence"/>
</dbReference>
<gene>
    <name evidence="2" type="ORF">QO005_001254</name>
</gene>
<dbReference type="EMBL" id="JAUSWH010000003">
    <property type="protein sequence ID" value="MDQ0454924.1"/>
    <property type="molecule type" value="Genomic_DNA"/>
</dbReference>
<proteinExistence type="predicted"/>
<evidence type="ECO:0008006" key="4">
    <source>
        <dbReference type="Google" id="ProtNLM"/>
    </source>
</evidence>
<evidence type="ECO:0000313" key="2">
    <source>
        <dbReference type="EMBL" id="MDQ0454924.1"/>
    </source>
</evidence>
<feature type="chain" id="PRO_5045370595" description="Cellulose biosynthesis protein BcsN" evidence="1">
    <location>
        <begin position="31"/>
        <end position="306"/>
    </location>
</feature>
<organism evidence="2 3">
    <name type="scientific">Rhizobium paknamense</name>
    <dbReference type="NCBI Taxonomy" id="1206817"/>
    <lineage>
        <taxon>Bacteria</taxon>
        <taxon>Pseudomonadati</taxon>
        <taxon>Pseudomonadota</taxon>
        <taxon>Alphaproteobacteria</taxon>
        <taxon>Hyphomicrobiales</taxon>
        <taxon>Rhizobiaceae</taxon>
        <taxon>Rhizobium/Agrobacterium group</taxon>
        <taxon>Rhizobium</taxon>
    </lineage>
</organism>
<protein>
    <recommendedName>
        <fullName evidence="4">Cellulose biosynthesis protein BcsN</fullName>
    </recommendedName>
</protein>
<dbReference type="Pfam" id="PF17038">
    <property type="entry name" value="CBP_BcsN"/>
    <property type="match status" value="1"/>
</dbReference>
<dbReference type="InterPro" id="IPR031482">
    <property type="entry name" value="CBP_BcsN"/>
</dbReference>
<name>A0ABU0I9L1_9HYPH</name>
<accession>A0ABU0I9L1</accession>
<comment type="caution">
    <text evidence="2">The sequence shown here is derived from an EMBL/GenBank/DDBJ whole genome shotgun (WGS) entry which is preliminary data.</text>
</comment>
<dbReference type="PROSITE" id="PS51257">
    <property type="entry name" value="PROKAR_LIPOPROTEIN"/>
    <property type="match status" value="1"/>
</dbReference>
<dbReference type="RefSeq" id="WP_307157131.1">
    <property type="nucleotide sequence ID" value="NZ_JAUSWH010000003.1"/>
</dbReference>
<evidence type="ECO:0000256" key="1">
    <source>
        <dbReference type="SAM" id="SignalP"/>
    </source>
</evidence>
<feature type="signal peptide" evidence="1">
    <location>
        <begin position="1"/>
        <end position="30"/>
    </location>
</feature>
<reference evidence="2 3" key="1">
    <citation type="submission" date="2023-07" db="EMBL/GenBank/DDBJ databases">
        <title>Genomic Encyclopedia of Type Strains, Phase IV (KMG-IV): sequencing the most valuable type-strain genomes for metagenomic binning, comparative biology and taxonomic classification.</title>
        <authorList>
            <person name="Goeker M."/>
        </authorList>
    </citation>
    <scope>NUCLEOTIDE SEQUENCE [LARGE SCALE GENOMIC DNA]</scope>
    <source>
        <strain evidence="2 3">DSM 100301</strain>
    </source>
</reference>
<keyword evidence="1" id="KW-0732">Signal</keyword>
<sequence length="306" mass="31866">MKAPSSPRQHALPAAALLVLLLQGCASTDAARPLQGARLVEADQAMILPPPGSHGVQGVIEKRGTNVTEQRVLLDTQSAVPGQNYLDVKLYGADPSDNSSYRRFTQARLQNEAYNATNGVARQPSALFVQNSYGPFGYASGKGPSGDTCIYGWQQIRSPENLRSSLGNLGIVQVRARLCDRLAGESELLKTMLGYTITGGYGSEAWNPYGKPKSAEAVLTGTVQPMSAAFQPSPDPAATASIPAPTVVRQAKPITAAAVPQSMMEPALRGPAVPLPGPATGQTVPAAGVKPASAGGTVMVPMPPEK</sequence>